<keyword evidence="3 5" id="KW-0732">Signal</keyword>
<dbReference type="PANTHER" id="PTHR34998">
    <property type="entry name" value="OS04G0357400 PROTEIN-RELATED"/>
    <property type="match status" value="1"/>
</dbReference>
<feature type="chain" id="PRO_5040869302" evidence="5">
    <location>
        <begin position="25"/>
        <end position="109"/>
    </location>
</feature>
<dbReference type="InterPro" id="IPR008801">
    <property type="entry name" value="RALF"/>
</dbReference>
<dbReference type="EMBL" id="MU629444">
    <property type="protein sequence ID" value="KAJ1257065.1"/>
    <property type="molecule type" value="Genomic_DNA"/>
</dbReference>
<name>A0A9W8CGA0_9POAL</name>
<organism evidence="6 7">
    <name type="scientific">Paspalum vaginatum</name>
    <name type="common">seashore paspalum</name>
    <dbReference type="NCBI Taxonomy" id="158149"/>
    <lineage>
        <taxon>Eukaryota</taxon>
        <taxon>Viridiplantae</taxon>
        <taxon>Streptophyta</taxon>
        <taxon>Embryophyta</taxon>
        <taxon>Tracheophyta</taxon>
        <taxon>Spermatophyta</taxon>
        <taxon>Magnoliopsida</taxon>
        <taxon>Liliopsida</taxon>
        <taxon>Poales</taxon>
        <taxon>Poaceae</taxon>
        <taxon>PACMAD clade</taxon>
        <taxon>Panicoideae</taxon>
        <taxon>Andropogonodae</taxon>
        <taxon>Paspaleae</taxon>
        <taxon>Paspalinae</taxon>
        <taxon>Paspalum</taxon>
    </lineage>
</organism>
<evidence type="ECO:0000313" key="7">
    <source>
        <dbReference type="Proteomes" id="UP001164776"/>
    </source>
</evidence>
<dbReference type="Pfam" id="PF05498">
    <property type="entry name" value="RALF"/>
    <property type="match status" value="1"/>
</dbReference>
<proteinExistence type="inferred from homology"/>
<evidence type="ECO:0000256" key="4">
    <source>
        <dbReference type="ARBA" id="ARBA00023157"/>
    </source>
</evidence>
<comment type="caution">
    <text evidence="6">The sequence shown here is derived from an EMBL/GenBank/DDBJ whole genome shotgun (WGS) entry which is preliminary data.</text>
</comment>
<dbReference type="OrthoDB" id="660122at2759"/>
<evidence type="ECO:0000313" key="6">
    <source>
        <dbReference type="EMBL" id="KAJ1257065.1"/>
    </source>
</evidence>
<reference evidence="6 7" key="1">
    <citation type="submission" date="2022-10" db="EMBL/GenBank/DDBJ databases">
        <title>WGS assembly of Paspalum vaginatum 540-79.</title>
        <authorList>
            <person name="Sun G."/>
            <person name="Wase N."/>
            <person name="Shu S."/>
            <person name="Jenkins J."/>
            <person name="Zhou B."/>
            <person name="Torres-Rodriguez J."/>
            <person name="Chen C."/>
            <person name="Sandor L."/>
            <person name="Plott C."/>
            <person name="Yoshinga Y."/>
            <person name="Daum C."/>
            <person name="Qi P."/>
            <person name="Barry K."/>
            <person name="Lipzen A."/>
            <person name="Berry L."/>
            <person name="Pedersen C."/>
            <person name="Gottilla T."/>
            <person name="Foltz A."/>
            <person name="Yu H."/>
            <person name="O'Malley R."/>
            <person name="Zhang C."/>
            <person name="Devos K."/>
            <person name="Sigmon B."/>
            <person name="Yu B."/>
            <person name="Obata T."/>
            <person name="Schmutz J."/>
            <person name="Schnable J."/>
        </authorList>
    </citation>
    <scope>NUCLEOTIDE SEQUENCE [LARGE SCALE GENOMIC DNA]</scope>
    <source>
        <strain evidence="7">cv. 540-79</strain>
    </source>
</reference>
<accession>A0A9W8CGA0</accession>
<keyword evidence="4" id="KW-1015">Disulfide bond</keyword>
<evidence type="ECO:0000256" key="3">
    <source>
        <dbReference type="ARBA" id="ARBA00022729"/>
    </source>
</evidence>
<keyword evidence="2" id="KW-0372">Hormone</keyword>
<gene>
    <name evidence="6" type="ORF">BS78_K226500</name>
</gene>
<evidence type="ECO:0000256" key="2">
    <source>
        <dbReference type="ARBA" id="ARBA00022702"/>
    </source>
</evidence>
<evidence type="ECO:0000256" key="5">
    <source>
        <dbReference type="SAM" id="SignalP"/>
    </source>
</evidence>
<dbReference type="PANTHER" id="PTHR34998:SF1">
    <property type="entry name" value="EXPRESSED PROTEIN"/>
    <property type="match status" value="1"/>
</dbReference>
<dbReference type="AlphaFoldDB" id="A0A9W8CGA0"/>
<keyword evidence="7" id="KW-1185">Reference proteome</keyword>
<protein>
    <submittedName>
        <fullName evidence="6">Uncharacterized protein</fullName>
    </submittedName>
</protein>
<dbReference type="GO" id="GO:0005179">
    <property type="term" value="F:hormone activity"/>
    <property type="evidence" value="ECO:0007669"/>
    <property type="project" value="UniProtKB-KW"/>
</dbReference>
<dbReference type="Proteomes" id="UP001164776">
    <property type="component" value="Unassembled WGS sequence"/>
</dbReference>
<sequence length="109" mass="11536">MERQTRLLLFGLIVGVLIVSSAAAAAMHLSAAGGQAMPSLQVLLHVEHDARSFVKGVEEAAYLQRRALYDGRSISYGALAASKASCYGRCPARGQAYSHGCLAINQCRG</sequence>
<comment type="similarity">
    <text evidence="1">Belongs to the plant rapid alkalinization factor (RALF) family.</text>
</comment>
<feature type="signal peptide" evidence="5">
    <location>
        <begin position="1"/>
        <end position="24"/>
    </location>
</feature>
<evidence type="ECO:0000256" key="1">
    <source>
        <dbReference type="ARBA" id="ARBA00009178"/>
    </source>
</evidence>